<dbReference type="EMBL" id="JBFCZG010000002">
    <property type="protein sequence ID" value="KAL3426272.1"/>
    <property type="molecule type" value="Genomic_DNA"/>
</dbReference>
<feature type="compositionally biased region" description="Acidic residues" evidence="2">
    <location>
        <begin position="105"/>
        <end position="124"/>
    </location>
</feature>
<protein>
    <submittedName>
        <fullName evidence="4">RNA recognition domain-containing protein</fullName>
    </submittedName>
</protein>
<sequence length="829" mass="90315">MTPTEAPEFHTQPSTPLSPLPFHPPEPAKIPVLRNQIDPVLNMTSTFELHDEHAVKGAPTATTIEVADHKSPSDDASLADSSFSDAYNEQPEQTADATKVTEQVAEGEDEDDYAMTFDSEDEGQSEYHHVSDLRAEQETTSLAASVPASEYPSSVAIDSRLSDVLPLNGQDAQSTQVTSTPTHPAPAAATHSENSTSQPALQTSQPPSNTFQDVASGGIDIQQLLDNITANAENNTPAATFIPTPTAVTSSHVPPPVGGTSLTSHSSLPPRPQISSYRPPGVSAPLVAPGTSSDPRSGLPPPPSASFHSPPLPPPAQLSPAIQTPPQDRPAQSIENIESRNDADKRWSPAVQKLYDQFLSEERGYVAEGLWDRFPNGSRLFIGNLPSEKVTKRDLFHVFHKYGRLAQVSIKQAYGFIQFHDTASCYAALTSEQGTEVRGKKIHLEISKPQKNTRNAQKAAPPVRRSRSPEHQRNGAPDRGHRSTHSGGRGGDSYDGRGGQAGRDEYGRTLRARDDYRPGRSPSPPRGSYRTRDEYAARGRDPYENRRRSRSNSPYSHRDNGRYRERSPSPGARQAFEDADLQIPRRDPRDVPDVQVILLSELDRGFVSWVDGELRGRGIKSEIMFLSPRLPIQAVIRRQVLEGVLAVSQLDMRSQNSSKIPLQVFNRQAGANDVRFDEYRDLEPRIAAELVLRAKQTQVQAPAYSQPQYASPQAYQPPQPAPAPVAAAPDLVNLVGQLDNATLQRLLSALPQQQQQNMPAATANSGMNLAGILGGLNGQQGQQAQPTYPQLVTAANTYSQNAPSYPPPAQAQSAQQVQNIMAQLAKFRQ</sequence>
<keyword evidence="5" id="KW-1185">Reference proteome</keyword>
<dbReference type="Proteomes" id="UP001629113">
    <property type="component" value="Unassembled WGS sequence"/>
</dbReference>
<feature type="region of interest" description="Disordered" evidence="2">
    <location>
        <begin position="66"/>
        <end position="150"/>
    </location>
</feature>
<feature type="compositionally biased region" description="Basic and acidic residues" evidence="2">
    <location>
        <begin position="502"/>
        <end position="518"/>
    </location>
</feature>
<evidence type="ECO:0000256" key="1">
    <source>
        <dbReference type="PROSITE-ProRule" id="PRU00176"/>
    </source>
</evidence>
<feature type="compositionally biased region" description="Polar residues" evidence="2">
    <location>
        <begin position="193"/>
        <end position="213"/>
    </location>
</feature>
<accession>A0ABR4PSH2</accession>
<evidence type="ECO:0000313" key="5">
    <source>
        <dbReference type="Proteomes" id="UP001629113"/>
    </source>
</evidence>
<dbReference type="PROSITE" id="PS50102">
    <property type="entry name" value="RRM"/>
    <property type="match status" value="1"/>
</dbReference>
<evidence type="ECO:0000259" key="3">
    <source>
        <dbReference type="PROSITE" id="PS50102"/>
    </source>
</evidence>
<feature type="compositionally biased region" description="Low complexity" evidence="2">
    <location>
        <begin position="74"/>
        <end position="86"/>
    </location>
</feature>
<dbReference type="CDD" id="cd12342">
    <property type="entry name" value="RRM_Nab3p"/>
    <property type="match status" value="1"/>
</dbReference>
<dbReference type="PANTHER" id="PTHR23295:SF6">
    <property type="entry name" value="NEOSIN, ISOFORM A"/>
    <property type="match status" value="1"/>
</dbReference>
<feature type="region of interest" description="Disordered" evidence="2">
    <location>
        <begin position="1"/>
        <end position="30"/>
    </location>
</feature>
<dbReference type="InterPro" id="IPR000504">
    <property type="entry name" value="RRM_dom"/>
</dbReference>
<feature type="compositionally biased region" description="Pro residues" evidence="2">
    <location>
        <begin position="298"/>
        <end position="317"/>
    </location>
</feature>
<feature type="compositionally biased region" description="Low complexity" evidence="2">
    <location>
        <begin position="703"/>
        <end position="714"/>
    </location>
</feature>
<feature type="region of interest" description="Disordered" evidence="2">
    <location>
        <begin position="169"/>
        <end position="214"/>
    </location>
</feature>
<organism evidence="4 5">
    <name type="scientific">Phlyctema vagabunda</name>
    <dbReference type="NCBI Taxonomy" id="108571"/>
    <lineage>
        <taxon>Eukaryota</taxon>
        <taxon>Fungi</taxon>
        <taxon>Dikarya</taxon>
        <taxon>Ascomycota</taxon>
        <taxon>Pezizomycotina</taxon>
        <taxon>Leotiomycetes</taxon>
        <taxon>Helotiales</taxon>
        <taxon>Dermateaceae</taxon>
        <taxon>Phlyctema</taxon>
    </lineage>
</organism>
<name>A0ABR4PSH2_9HELO</name>
<dbReference type="SUPFAM" id="SSF54928">
    <property type="entry name" value="RNA-binding domain, RBD"/>
    <property type="match status" value="1"/>
</dbReference>
<comment type="caution">
    <text evidence="4">The sequence shown here is derived from an EMBL/GenBank/DDBJ whole genome shotgun (WGS) entry which is preliminary data.</text>
</comment>
<evidence type="ECO:0000256" key="2">
    <source>
        <dbReference type="SAM" id="MobiDB-lite"/>
    </source>
</evidence>
<proteinExistence type="predicted"/>
<dbReference type="PANTHER" id="PTHR23295">
    <property type="entry name" value="NUCLEAR RECEPTOR COACTIVATOR 5-RELATED"/>
    <property type="match status" value="1"/>
</dbReference>
<feature type="region of interest" description="Disordered" evidence="2">
    <location>
        <begin position="443"/>
        <end position="587"/>
    </location>
</feature>
<dbReference type="SMART" id="SM00360">
    <property type="entry name" value="RRM"/>
    <property type="match status" value="1"/>
</dbReference>
<dbReference type="Pfam" id="PF00076">
    <property type="entry name" value="RRM_1"/>
    <property type="match status" value="1"/>
</dbReference>
<gene>
    <name evidence="4" type="ORF">PVAG01_03062</name>
</gene>
<feature type="compositionally biased region" description="Gly residues" evidence="2">
    <location>
        <begin position="487"/>
        <end position="501"/>
    </location>
</feature>
<feature type="region of interest" description="Disordered" evidence="2">
    <location>
        <begin position="236"/>
        <end position="332"/>
    </location>
</feature>
<feature type="compositionally biased region" description="Low complexity" evidence="2">
    <location>
        <begin position="178"/>
        <end position="192"/>
    </location>
</feature>
<feature type="domain" description="RRM" evidence="3">
    <location>
        <begin position="378"/>
        <end position="449"/>
    </location>
</feature>
<feature type="compositionally biased region" description="Basic and acidic residues" evidence="2">
    <location>
        <begin position="530"/>
        <end position="546"/>
    </location>
</feature>
<feature type="compositionally biased region" description="Low complexity" evidence="2">
    <location>
        <begin position="236"/>
        <end position="249"/>
    </location>
</feature>
<evidence type="ECO:0000313" key="4">
    <source>
        <dbReference type="EMBL" id="KAL3426272.1"/>
    </source>
</evidence>
<dbReference type="InterPro" id="IPR034167">
    <property type="entry name" value="Nab3_RRM"/>
</dbReference>
<dbReference type="InterPro" id="IPR012677">
    <property type="entry name" value="Nucleotide-bd_a/b_plait_sf"/>
</dbReference>
<reference evidence="4 5" key="1">
    <citation type="submission" date="2024-06" db="EMBL/GenBank/DDBJ databases">
        <title>Complete genome of Phlyctema vagabunda strain 19-DSS-EL-015.</title>
        <authorList>
            <person name="Fiorenzani C."/>
        </authorList>
    </citation>
    <scope>NUCLEOTIDE SEQUENCE [LARGE SCALE GENOMIC DNA]</scope>
    <source>
        <strain evidence="4 5">19-DSS-EL-015</strain>
    </source>
</reference>
<feature type="compositionally biased region" description="Basic and acidic residues" evidence="2">
    <location>
        <begin position="125"/>
        <end position="137"/>
    </location>
</feature>
<dbReference type="InterPro" id="IPR052600">
    <property type="entry name" value="Nuc_rcpt_coact/corep"/>
</dbReference>
<feature type="region of interest" description="Disordered" evidence="2">
    <location>
        <begin position="703"/>
        <end position="722"/>
    </location>
</feature>
<feature type="compositionally biased region" description="Pro residues" evidence="2">
    <location>
        <begin position="16"/>
        <end position="28"/>
    </location>
</feature>
<feature type="compositionally biased region" description="Basic and acidic residues" evidence="2">
    <location>
        <begin position="556"/>
        <end position="567"/>
    </location>
</feature>
<keyword evidence="1" id="KW-0694">RNA-binding</keyword>
<dbReference type="Gene3D" id="3.30.70.330">
    <property type="match status" value="1"/>
</dbReference>
<feature type="compositionally biased region" description="Basic and acidic residues" evidence="2">
    <location>
        <begin position="467"/>
        <end position="481"/>
    </location>
</feature>
<dbReference type="InterPro" id="IPR035979">
    <property type="entry name" value="RBD_domain_sf"/>
</dbReference>